<name>A0ABN8QSS8_9CNID</name>
<dbReference type="PANTHER" id="PTHR48169">
    <property type="entry name" value="DED DOMAIN-CONTAINING PROTEIN"/>
    <property type="match status" value="1"/>
</dbReference>
<evidence type="ECO:0000256" key="1">
    <source>
        <dbReference type="ARBA" id="ARBA00010134"/>
    </source>
</evidence>
<protein>
    <recommendedName>
        <fullName evidence="3">Caspase family p20 domain-containing protein</fullName>
    </recommendedName>
</protein>
<dbReference type="Proteomes" id="UP001159427">
    <property type="component" value="Unassembled WGS sequence"/>
</dbReference>
<gene>
    <name evidence="4" type="ORF">PEVE_00006008</name>
</gene>
<dbReference type="Pfam" id="PF20694">
    <property type="entry name" value="TRADD-like_N"/>
    <property type="match status" value="1"/>
</dbReference>
<evidence type="ECO:0000259" key="3">
    <source>
        <dbReference type="PROSITE" id="PS50208"/>
    </source>
</evidence>
<dbReference type="InterPro" id="IPR015917">
    <property type="entry name" value="Pept_C14A"/>
</dbReference>
<feature type="domain" description="Caspase family p20" evidence="3">
    <location>
        <begin position="300"/>
        <end position="379"/>
    </location>
</feature>
<dbReference type="InterPro" id="IPR029030">
    <property type="entry name" value="Caspase-like_dom_sf"/>
</dbReference>
<accession>A0ABN8QSS8</accession>
<dbReference type="InterPro" id="IPR011600">
    <property type="entry name" value="Pept_C14_caspase"/>
</dbReference>
<dbReference type="Pfam" id="PF00656">
    <property type="entry name" value="Peptidase_C14"/>
    <property type="match status" value="1"/>
</dbReference>
<dbReference type="PANTHER" id="PTHR48169:SF7">
    <property type="entry name" value="CASPASE 10"/>
    <property type="match status" value="1"/>
</dbReference>
<keyword evidence="2" id="KW-0053">Apoptosis</keyword>
<dbReference type="EMBL" id="CALNXI010001388">
    <property type="protein sequence ID" value="CAH3167402.1"/>
    <property type="molecule type" value="Genomic_DNA"/>
</dbReference>
<dbReference type="Pfam" id="PF18738">
    <property type="entry name" value="HEPN_DZIP3"/>
    <property type="match status" value="1"/>
</dbReference>
<evidence type="ECO:0000256" key="2">
    <source>
        <dbReference type="ARBA" id="ARBA00022703"/>
    </source>
</evidence>
<dbReference type="Gene3D" id="3.40.50.1460">
    <property type="match status" value="1"/>
</dbReference>
<reference evidence="4 5" key="1">
    <citation type="submission" date="2022-05" db="EMBL/GenBank/DDBJ databases">
        <authorList>
            <consortium name="Genoscope - CEA"/>
            <person name="William W."/>
        </authorList>
    </citation>
    <scope>NUCLEOTIDE SEQUENCE [LARGE SCALE GENOMIC DNA]</scope>
</reference>
<sequence length="468" mass="54306">MESRPTLTSPYLCKLLREICNLTPSTGWDNLPNSTDYSREADVVRIKFYRNTIYGHNHSMEITNADFEKLWIEISEALLRIAGRISSAKRDEWKKSIENLSRGPLTPDAKEYVSELRLWYKNDMEIKDEIEKLNEKVEQNTCYTTASPSTCTELQTSLQNRPKAIDFWDVVCAFKKPLEILLEYLKTKLGVVVQGFRQGSLIITVSCSSLEVLEALWKDYRRGHLSEVVQDTLVTDEVLKELNLSEVKLKTIISEDEYMLCKDLFIHKSGDYTSVSGGYFLMINNRSSQFSYVAKQFLGQDFGFRIKEKVNLSEREVLEVLKDTAGRDFSSDDCFLCVILNRESKDETKAITSLFSRDKCPSLDGKPKLFLFEEWDGMQTIKDRDSGPPPRPDFLGEDDFLVWYRTPSHNRTRPSPIRISSQNYYFRWLYNLLSGMHLTDAIHDTEKKFPTQSWLVSTLTKEVFFKRN</sequence>
<dbReference type="InterPro" id="IPR041249">
    <property type="entry name" value="HEPN_DZIP3"/>
</dbReference>
<dbReference type="SMART" id="SM00115">
    <property type="entry name" value="CASc"/>
    <property type="match status" value="1"/>
</dbReference>
<proteinExistence type="inferred from homology"/>
<dbReference type="PROSITE" id="PS50208">
    <property type="entry name" value="CASPASE_P20"/>
    <property type="match status" value="1"/>
</dbReference>
<comment type="caution">
    <text evidence="4">The sequence shown here is derived from an EMBL/GenBank/DDBJ whole genome shotgun (WGS) entry which is preliminary data.</text>
</comment>
<dbReference type="InterPro" id="IPR049341">
    <property type="entry name" value="TRADD-like_N"/>
</dbReference>
<dbReference type="InterPro" id="IPR001309">
    <property type="entry name" value="Pept_C14_p20"/>
</dbReference>
<comment type="similarity">
    <text evidence="1">Belongs to the peptidase C14A family.</text>
</comment>
<organism evidence="4 5">
    <name type="scientific">Porites evermanni</name>
    <dbReference type="NCBI Taxonomy" id="104178"/>
    <lineage>
        <taxon>Eukaryota</taxon>
        <taxon>Metazoa</taxon>
        <taxon>Cnidaria</taxon>
        <taxon>Anthozoa</taxon>
        <taxon>Hexacorallia</taxon>
        <taxon>Scleractinia</taxon>
        <taxon>Fungiina</taxon>
        <taxon>Poritidae</taxon>
        <taxon>Porites</taxon>
    </lineage>
</organism>
<evidence type="ECO:0000313" key="5">
    <source>
        <dbReference type="Proteomes" id="UP001159427"/>
    </source>
</evidence>
<keyword evidence="5" id="KW-1185">Reference proteome</keyword>
<dbReference type="SUPFAM" id="SSF52129">
    <property type="entry name" value="Caspase-like"/>
    <property type="match status" value="1"/>
</dbReference>
<evidence type="ECO:0000313" key="4">
    <source>
        <dbReference type="EMBL" id="CAH3167402.1"/>
    </source>
</evidence>